<protein>
    <submittedName>
        <fullName evidence="2">Uncharacterized protein</fullName>
    </submittedName>
</protein>
<reference evidence="2" key="2">
    <citation type="journal article" date="2015" name="Data Brief">
        <title>Shoot transcriptome of the giant reed, Arundo donax.</title>
        <authorList>
            <person name="Barrero R.A."/>
            <person name="Guerrero F.D."/>
            <person name="Moolhuijzen P."/>
            <person name="Goolsby J.A."/>
            <person name="Tidwell J."/>
            <person name="Bellgard S.E."/>
            <person name="Bellgard M.I."/>
        </authorList>
    </citation>
    <scope>NUCLEOTIDE SEQUENCE</scope>
    <source>
        <tissue evidence="2">Shoot tissue taken approximately 20 cm above the soil surface</tissue>
    </source>
</reference>
<accession>A0A0A8ZBR1</accession>
<reference evidence="2" key="1">
    <citation type="submission" date="2014-09" db="EMBL/GenBank/DDBJ databases">
        <authorList>
            <person name="Magalhaes I.L.F."/>
            <person name="Oliveira U."/>
            <person name="Santos F.R."/>
            <person name="Vidigal T.H.D.A."/>
            <person name="Brescovit A.D."/>
            <person name="Santos A.J."/>
        </authorList>
    </citation>
    <scope>NUCLEOTIDE SEQUENCE</scope>
    <source>
        <tissue evidence="2">Shoot tissue taken approximately 20 cm above the soil surface</tissue>
    </source>
</reference>
<dbReference type="EMBL" id="GBRH01265583">
    <property type="protein sequence ID" value="JAD32312.1"/>
    <property type="molecule type" value="Transcribed_RNA"/>
</dbReference>
<proteinExistence type="predicted"/>
<feature type="transmembrane region" description="Helical" evidence="1">
    <location>
        <begin position="45"/>
        <end position="64"/>
    </location>
</feature>
<keyword evidence="1" id="KW-1133">Transmembrane helix</keyword>
<evidence type="ECO:0000313" key="2">
    <source>
        <dbReference type="EMBL" id="JAD32312.1"/>
    </source>
</evidence>
<organism evidence="2">
    <name type="scientific">Arundo donax</name>
    <name type="common">Giant reed</name>
    <name type="synonym">Donax arundinaceus</name>
    <dbReference type="NCBI Taxonomy" id="35708"/>
    <lineage>
        <taxon>Eukaryota</taxon>
        <taxon>Viridiplantae</taxon>
        <taxon>Streptophyta</taxon>
        <taxon>Embryophyta</taxon>
        <taxon>Tracheophyta</taxon>
        <taxon>Spermatophyta</taxon>
        <taxon>Magnoliopsida</taxon>
        <taxon>Liliopsida</taxon>
        <taxon>Poales</taxon>
        <taxon>Poaceae</taxon>
        <taxon>PACMAD clade</taxon>
        <taxon>Arundinoideae</taxon>
        <taxon>Arundineae</taxon>
        <taxon>Arundo</taxon>
    </lineage>
</organism>
<sequence length="79" mass="9426">MTYQFVTVVYVSKVMLFFHKSEHCLLCPPLLYLDLNCCKYLSPNIAVYILECCIFLIMLNWFIWDFGFHICINACQKIF</sequence>
<name>A0A0A8ZBR1_ARUDO</name>
<dbReference type="AlphaFoldDB" id="A0A0A8ZBR1"/>
<evidence type="ECO:0000256" key="1">
    <source>
        <dbReference type="SAM" id="Phobius"/>
    </source>
</evidence>
<keyword evidence="1" id="KW-0812">Transmembrane</keyword>
<keyword evidence="1" id="KW-0472">Membrane</keyword>